<dbReference type="Proteomes" id="UP001057375">
    <property type="component" value="Unassembled WGS sequence"/>
</dbReference>
<dbReference type="PANTHER" id="PTHR24559">
    <property type="entry name" value="TRANSPOSON TY3-I GAG-POL POLYPROTEIN"/>
    <property type="match status" value="1"/>
</dbReference>
<evidence type="ECO:0000256" key="1">
    <source>
        <dbReference type="PROSITE-ProRule" id="PRU00047"/>
    </source>
</evidence>
<dbReference type="Pfam" id="PF00098">
    <property type="entry name" value="zf-CCHC"/>
    <property type="match status" value="1"/>
</dbReference>
<dbReference type="PROSITE" id="PS50158">
    <property type="entry name" value="ZF_CCHC"/>
    <property type="match status" value="1"/>
</dbReference>
<dbReference type="Gene3D" id="2.40.70.10">
    <property type="entry name" value="Acid Proteases"/>
    <property type="match status" value="1"/>
</dbReference>
<dbReference type="InterPro" id="IPR021109">
    <property type="entry name" value="Peptidase_aspartic_dom_sf"/>
</dbReference>
<dbReference type="Gene3D" id="3.30.70.270">
    <property type="match status" value="1"/>
</dbReference>
<dbReference type="Gene3D" id="3.10.10.10">
    <property type="entry name" value="HIV Type 1 Reverse Transcriptase, subunit A, domain 1"/>
    <property type="match status" value="1"/>
</dbReference>
<dbReference type="Gene3D" id="4.10.60.10">
    <property type="entry name" value="Zinc finger, CCHC-type"/>
    <property type="match status" value="1"/>
</dbReference>
<organism evidence="4 5">
    <name type="scientific">Aduncisulcus paluster</name>
    <dbReference type="NCBI Taxonomy" id="2918883"/>
    <lineage>
        <taxon>Eukaryota</taxon>
        <taxon>Metamonada</taxon>
        <taxon>Carpediemonas-like organisms</taxon>
        <taxon>Aduncisulcus</taxon>
    </lineage>
</organism>
<dbReference type="SUPFAM" id="SSF57756">
    <property type="entry name" value="Retrovirus zinc finger-like domains"/>
    <property type="match status" value="1"/>
</dbReference>
<proteinExistence type="predicted"/>
<dbReference type="InterPro" id="IPR043128">
    <property type="entry name" value="Rev_trsase/Diguanyl_cyclase"/>
</dbReference>
<reference evidence="4" key="1">
    <citation type="submission" date="2022-03" db="EMBL/GenBank/DDBJ databases">
        <title>Draft genome sequence of Aduncisulcus paluster, a free-living microaerophilic Fornicata.</title>
        <authorList>
            <person name="Yuyama I."/>
            <person name="Kume K."/>
            <person name="Tamura T."/>
            <person name="Inagaki Y."/>
            <person name="Hashimoto T."/>
        </authorList>
    </citation>
    <scope>NUCLEOTIDE SEQUENCE</scope>
    <source>
        <strain evidence="4">NY0171</strain>
    </source>
</reference>
<sequence>MNRVQRDLSKVKCFRCKQLGHYKRDCPLNRSSHTFKVFSTSAMHDRPVLPVNLLNAKGETASETKALLDSGASLSFVSKAFICSLKKDLFVPIKNQTRRITIGDGTIIESEEEVSLKLRICPPGHIPTIILENLVVIEMGVTDTPLVIGYPSIKSKDLLSLLSTSALPPPDDAMDLEEDTHEEIEIAKHLKLMILPLIERYTAQIDSRGSAPADVEPFSIRLIPGEKFTLSSGRRVNNAHKTFLKTEIKRLSGLGLIVKSMSPFYSPVVIVPKKNGSQRLCIDYRILNSITVPFQFPLPRIDDILDSLEGKKVFGTLDFSNGFNLIPIHPDCQLFTAFRTPTGIYHYTCMPFGLRNAPAHFQYTMQAVFGDLMADDRCIIYMDDILVLGTSQDDFVHNLKTILERCGEVGLVINFEKCRLGFEQVEFLGYTISAQGKAIAPGRIT</sequence>
<protein>
    <recommendedName>
        <fullName evidence="6">Reverse transcriptase</fullName>
    </recommendedName>
</protein>
<feature type="non-terminal residue" evidence="4">
    <location>
        <position position="445"/>
    </location>
</feature>
<evidence type="ECO:0000259" key="2">
    <source>
        <dbReference type="PROSITE" id="PS50158"/>
    </source>
</evidence>
<dbReference type="InterPro" id="IPR043502">
    <property type="entry name" value="DNA/RNA_pol_sf"/>
</dbReference>
<dbReference type="InterPro" id="IPR000477">
    <property type="entry name" value="RT_dom"/>
</dbReference>
<dbReference type="EMBL" id="BQXS01000488">
    <property type="protein sequence ID" value="GKT28821.1"/>
    <property type="molecule type" value="Genomic_DNA"/>
</dbReference>
<dbReference type="PROSITE" id="PS50878">
    <property type="entry name" value="RT_POL"/>
    <property type="match status" value="1"/>
</dbReference>
<keyword evidence="5" id="KW-1185">Reference proteome</keyword>
<dbReference type="InterPro" id="IPR001878">
    <property type="entry name" value="Znf_CCHC"/>
</dbReference>
<dbReference type="CDD" id="cd00303">
    <property type="entry name" value="retropepsin_like"/>
    <property type="match status" value="1"/>
</dbReference>
<dbReference type="SMART" id="SM00343">
    <property type="entry name" value="ZnF_C2HC"/>
    <property type="match status" value="1"/>
</dbReference>
<dbReference type="PANTHER" id="PTHR24559:SF435">
    <property type="entry name" value="RIBONUCLEASE H"/>
    <property type="match status" value="1"/>
</dbReference>
<dbReference type="Pfam" id="PF00078">
    <property type="entry name" value="RVT_1"/>
    <property type="match status" value="1"/>
</dbReference>
<name>A0ABQ5K8E4_9EUKA</name>
<keyword evidence="1" id="KW-0479">Metal-binding</keyword>
<feature type="domain" description="CCHC-type" evidence="2">
    <location>
        <begin position="12"/>
        <end position="27"/>
    </location>
</feature>
<feature type="domain" description="Reverse transcriptase" evidence="3">
    <location>
        <begin position="252"/>
        <end position="432"/>
    </location>
</feature>
<keyword evidence="1" id="KW-0862">Zinc</keyword>
<evidence type="ECO:0000259" key="3">
    <source>
        <dbReference type="PROSITE" id="PS50878"/>
    </source>
</evidence>
<keyword evidence="1" id="KW-0863">Zinc-finger</keyword>
<comment type="caution">
    <text evidence="4">The sequence shown here is derived from an EMBL/GenBank/DDBJ whole genome shotgun (WGS) entry which is preliminary data.</text>
</comment>
<dbReference type="CDD" id="cd01647">
    <property type="entry name" value="RT_LTR"/>
    <property type="match status" value="1"/>
</dbReference>
<dbReference type="InterPro" id="IPR036875">
    <property type="entry name" value="Znf_CCHC_sf"/>
</dbReference>
<dbReference type="SUPFAM" id="SSF56672">
    <property type="entry name" value="DNA/RNA polymerases"/>
    <property type="match status" value="1"/>
</dbReference>
<accession>A0ABQ5K8E4</accession>
<gene>
    <name evidence="4" type="ORF">ADUPG1_000886</name>
</gene>
<evidence type="ECO:0000313" key="4">
    <source>
        <dbReference type="EMBL" id="GKT28821.1"/>
    </source>
</evidence>
<evidence type="ECO:0000313" key="5">
    <source>
        <dbReference type="Proteomes" id="UP001057375"/>
    </source>
</evidence>
<dbReference type="InterPro" id="IPR053134">
    <property type="entry name" value="RNA-dir_DNA_polymerase"/>
</dbReference>
<evidence type="ECO:0008006" key="6">
    <source>
        <dbReference type="Google" id="ProtNLM"/>
    </source>
</evidence>